<reference evidence="1" key="2">
    <citation type="journal article" date="2015" name="Fish Shellfish Immunol.">
        <title>Early steps in the European eel (Anguilla anguilla)-Vibrio vulnificus interaction in the gills: Role of the RtxA13 toxin.</title>
        <authorList>
            <person name="Callol A."/>
            <person name="Pajuelo D."/>
            <person name="Ebbesson L."/>
            <person name="Teles M."/>
            <person name="MacKenzie S."/>
            <person name="Amaro C."/>
        </authorList>
    </citation>
    <scope>NUCLEOTIDE SEQUENCE</scope>
</reference>
<reference evidence="1" key="1">
    <citation type="submission" date="2014-11" db="EMBL/GenBank/DDBJ databases">
        <authorList>
            <person name="Amaro Gonzalez C."/>
        </authorList>
    </citation>
    <scope>NUCLEOTIDE SEQUENCE</scope>
</reference>
<organism evidence="1">
    <name type="scientific">Anguilla anguilla</name>
    <name type="common">European freshwater eel</name>
    <name type="synonym">Muraena anguilla</name>
    <dbReference type="NCBI Taxonomy" id="7936"/>
    <lineage>
        <taxon>Eukaryota</taxon>
        <taxon>Metazoa</taxon>
        <taxon>Chordata</taxon>
        <taxon>Craniata</taxon>
        <taxon>Vertebrata</taxon>
        <taxon>Euteleostomi</taxon>
        <taxon>Actinopterygii</taxon>
        <taxon>Neopterygii</taxon>
        <taxon>Teleostei</taxon>
        <taxon>Anguilliformes</taxon>
        <taxon>Anguillidae</taxon>
        <taxon>Anguilla</taxon>
    </lineage>
</organism>
<accession>A0A0E9RL85</accession>
<name>A0A0E9RL85_ANGAN</name>
<dbReference type="EMBL" id="GBXM01078691">
    <property type="protein sequence ID" value="JAH29886.1"/>
    <property type="molecule type" value="Transcribed_RNA"/>
</dbReference>
<dbReference type="AlphaFoldDB" id="A0A0E9RL85"/>
<sequence length="54" mass="6376">MKMVILVKSMQEPHCSSMTNLIYQHDHHFTILTKPVLYQHSYFHYQLDQAGLTA</sequence>
<evidence type="ECO:0000313" key="1">
    <source>
        <dbReference type="EMBL" id="JAH29886.1"/>
    </source>
</evidence>
<proteinExistence type="predicted"/>
<protein>
    <submittedName>
        <fullName evidence="1">Uncharacterized protein</fullName>
    </submittedName>
</protein>